<name>A0A1V8S862_9PEZI</name>
<evidence type="ECO:0000256" key="1">
    <source>
        <dbReference type="SAM" id="MobiDB-lite"/>
    </source>
</evidence>
<dbReference type="Proteomes" id="UP000192596">
    <property type="component" value="Unassembled WGS sequence"/>
</dbReference>
<dbReference type="EMBL" id="NAJO01000096">
    <property type="protein sequence ID" value="OQN95434.1"/>
    <property type="molecule type" value="Genomic_DNA"/>
</dbReference>
<protein>
    <submittedName>
        <fullName evidence="2">Uncharacterized protein</fullName>
    </submittedName>
</protein>
<evidence type="ECO:0000313" key="3">
    <source>
        <dbReference type="Proteomes" id="UP000192596"/>
    </source>
</evidence>
<sequence>MLLSCNTNAPIKLTFGQRTPSSSHTPRTHPTRAQQWSRQLPHPLPAAARPPARDSKPLIQICNRCIPYMDEDMDQYTCGATFGMFKRKCPRCVRQRHACEPTDAPLIPALNALVRARTALSNQTAGGDDPDALLLRTARAAQVILTTSLRTFDRNRNQVTGDRRTPRKRSAAVAFAGSNEASTLEMQSLRRIGLAGVEIGKIGLRLAGASEEDIASVDALLGPDGPADVEEDEEEE</sequence>
<proteinExistence type="predicted"/>
<keyword evidence="3" id="KW-1185">Reference proteome</keyword>
<evidence type="ECO:0000313" key="2">
    <source>
        <dbReference type="EMBL" id="OQN95434.1"/>
    </source>
</evidence>
<gene>
    <name evidence="2" type="ORF">B0A48_18491</name>
</gene>
<comment type="caution">
    <text evidence="2">The sequence shown here is derived from an EMBL/GenBank/DDBJ whole genome shotgun (WGS) entry which is preliminary data.</text>
</comment>
<reference evidence="3" key="1">
    <citation type="submission" date="2017-03" db="EMBL/GenBank/DDBJ databases">
        <title>Genomes of endolithic fungi from Antarctica.</title>
        <authorList>
            <person name="Coleine C."/>
            <person name="Masonjones S."/>
            <person name="Stajich J.E."/>
        </authorList>
    </citation>
    <scope>NUCLEOTIDE SEQUENCE [LARGE SCALE GENOMIC DNA]</scope>
    <source>
        <strain evidence="3">CCFEE 5527</strain>
    </source>
</reference>
<dbReference type="InParanoid" id="A0A1V8S862"/>
<feature type="region of interest" description="Disordered" evidence="1">
    <location>
        <begin position="1"/>
        <end position="53"/>
    </location>
</feature>
<organism evidence="2 3">
    <name type="scientific">Cryoendolithus antarcticus</name>
    <dbReference type="NCBI Taxonomy" id="1507870"/>
    <lineage>
        <taxon>Eukaryota</taxon>
        <taxon>Fungi</taxon>
        <taxon>Dikarya</taxon>
        <taxon>Ascomycota</taxon>
        <taxon>Pezizomycotina</taxon>
        <taxon>Dothideomycetes</taxon>
        <taxon>Dothideomycetidae</taxon>
        <taxon>Cladosporiales</taxon>
        <taxon>Cladosporiaceae</taxon>
        <taxon>Cryoendolithus</taxon>
    </lineage>
</organism>
<dbReference type="AlphaFoldDB" id="A0A1V8S862"/>
<feature type="compositionally biased region" description="Polar residues" evidence="1">
    <location>
        <begin position="16"/>
        <end position="25"/>
    </location>
</feature>
<accession>A0A1V8S862</accession>